<evidence type="ECO:0000313" key="2">
    <source>
        <dbReference type="EMBL" id="KAK7942527.1"/>
    </source>
</evidence>
<dbReference type="RefSeq" id="XP_066694558.1">
    <property type="nucleotide sequence ID" value="XM_066847862.1"/>
</dbReference>
<protein>
    <submittedName>
        <fullName evidence="2">Uncharacterized protein</fullName>
    </submittedName>
</protein>
<feature type="region of interest" description="Disordered" evidence="1">
    <location>
        <begin position="84"/>
        <end position="122"/>
    </location>
</feature>
<proteinExistence type="predicted"/>
<accession>A0ABR1PXQ2</accession>
<feature type="compositionally biased region" description="Basic and acidic residues" evidence="1">
    <location>
        <begin position="85"/>
        <end position="105"/>
    </location>
</feature>
<dbReference type="Proteomes" id="UP001391051">
    <property type="component" value="Unassembled WGS sequence"/>
</dbReference>
<comment type="caution">
    <text evidence="2">The sequence shown here is derived from an EMBL/GenBank/DDBJ whole genome shotgun (WGS) entry which is preliminary data.</text>
</comment>
<keyword evidence="3" id="KW-1185">Reference proteome</keyword>
<gene>
    <name evidence="2" type="ORF">PG986_011640</name>
</gene>
<evidence type="ECO:0000256" key="1">
    <source>
        <dbReference type="SAM" id="MobiDB-lite"/>
    </source>
</evidence>
<name>A0ABR1PXQ2_9PEZI</name>
<dbReference type="GeneID" id="92080924"/>
<evidence type="ECO:0000313" key="3">
    <source>
        <dbReference type="Proteomes" id="UP001391051"/>
    </source>
</evidence>
<dbReference type="EMBL" id="JAQQWE010000008">
    <property type="protein sequence ID" value="KAK7942527.1"/>
    <property type="molecule type" value="Genomic_DNA"/>
</dbReference>
<organism evidence="2 3">
    <name type="scientific">Apiospora aurea</name>
    <dbReference type="NCBI Taxonomy" id="335848"/>
    <lineage>
        <taxon>Eukaryota</taxon>
        <taxon>Fungi</taxon>
        <taxon>Dikarya</taxon>
        <taxon>Ascomycota</taxon>
        <taxon>Pezizomycotina</taxon>
        <taxon>Sordariomycetes</taxon>
        <taxon>Xylariomycetidae</taxon>
        <taxon>Amphisphaeriales</taxon>
        <taxon>Apiosporaceae</taxon>
        <taxon>Apiospora</taxon>
    </lineage>
</organism>
<reference evidence="2 3" key="1">
    <citation type="submission" date="2023-01" db="EMBL/GenBank/DDBJ databases">
        <title>Analysis of 21 Apiospora genomes using comparative genomics revels a genus with tremendous synthesis potential of carbohydrate active enzymes and secondary metabolites.</title>
        <authorList>
            <person name="Sorensen T."/>
        </authorList>
    </citation>
    <scope>NUCLEOTIDE SEQUENCE [LARGE SCALE GENOMIC DNA]</scope>
    <source>
        <strain evidence="2 3">CBS 24483</strain>
    </source>
</reference>
<sequence length="122" mass="14095">MLVIAEHHVCRFLWELHHRGKMPEDRFCWLVDQVLFRYAEARPQPNVSMAVLAEILGPMPSMRVNYKVEKPSGVWEKYEGIMQERSAKEKEKQQRAAKGNEKEQQKSPSSPPASFADVASKK</sequence>